<name>A0AA41UNE3_9BACT</name>
<evidence type="ECO:0000256" key="1">
    <source>
        <dbReference type="ARBA" id="ARBA00006738"/>
    </source>
</evidence>
<dbReference type="InterPro" id="IPR011335">
    <property type="entry name" value="Restrct_endonuc-II-like"/>
</dbReference>
<accession>A0AA41UNE3</accession>
<dbReference type="Gene3D" id="3.40.1350.10">
    <property type="match status" value="1"/>
</dbReference>
<sequence length="123" mass="14008">MVDDRHAYGQTGETAAVAFLESRGYTILERNFRTRFAEIDIIARHKGVLVFVEVKARRSRRHGDPKWAVTPTKQRKISMAALTWLKRHGGTQVRARFDVVTVQQLGGRTQVELIPNAFELAYA</sequence>
<dbReference type="CDD" id="cd20736">
    <property type="entry name" value="PoNe_Nuclease"/>
    <property type="match status" value="1"/>
</dbReference>
<dbReference type="Proteomes" id="UP001165427">
    <property type="component" value="Unassembled WGS sequence"/>
</dbReference>
<organism evidence="3 4">
    <name type="scientific">Desulfatitalea alkaliphila</name>
    <dbReference type="NCBI Taxonomy" id="2929485"/>
    <lineage>
        <taxon>Bacteria</taxon>
        <taxon>Pseudomonadati</taxon>
        <taxon>Thermodesulfobacteriota</taxon>
        <taxon>Desulfobacteria</taxon>
        <taxon>Desulfobacterales</taxon>
        <taxon>Desulfosarcinaceae</taxon>
        <taxon>Desulfatitalea</taxon>
    </lineage>
</organism>
<dbReference type="NCBIfam" id="NF009154">
    <property type="entry name" value="PRK12497.3-3"/>
    <property type="match status" value="1"/>
</dbReference>
<dbReference type="NCBIfam" id="TIGR00252">
    <property type="entry name" value="YraN family protein"/>
    <property type="match status" value="1"/>
</dbReference>
<evidence type="ECO:0000313" key="4">
    <source>
        <dbReference type="Proteomes" id="UP001165427"/>
    </source>
</evidence>
<dbReference type="HAMAP" id="MF_00048">
    <property type="entry name" value="UPF0102"/>
    <property type="match status" value="1"/>
</dbReference>
<evidence type="ECO:0000256" key="2">
    <source>
        <dbReference type="HAMAP-Rule" id="MF_00048"/>
    </source>
</evidence>
<evidence type="ECO:0000313" key="3">
    <source>
        <dbReference type="EMBL" id="MCJ8499438.1"/>
    </source>
</evidence>
<dbReference type="Pfam" id="PF02021">
    <property type="entry name" value="UPF0102"/>
    <property type="match status" value="1"/>
</dbReference>
<dbReference type="PANTHER" id="PTHR34039:SF1">
    <property type="entry name" value="UPF0102 PROTEIN YRAN"/>
    <property type="match status" value="1"/>
</dbReference>
<dbReference type="InterPro" id="IPR011856">
    <property type="entry name" value="tRNA_endonuc-like_dom_sf"/>
</dbReference>
<dbReference type="PANTHER" id="PTHR34039">
    <property type="entry name" value="UPF0102 PROTEIN YRAN"/>
    <property type="match status" value="1"/>
</dbReference>
<dbReference type="SUPFAM" id="SSF52980">
    <property type="entry name" value="Restriction endonuclease-like"/>
    <property type="match status" value="1"/>
</dbReference>
<dbReference type="AlphaFoldDB" id="A0AA41UNE3"/>
<protein>
    <recommendedName>
        <fullName evidence="2">UPF0102 protein MRX98_02540</fullName>
    </recommendedName>
</protein>
<dbReference type="GO" id="GO:0003676">
    <property type="term" value="F:nucleic acid binding"/>
    <property type="evidence" value="ECO:0007669"/>
    <property type="project" value="InterPro"/>
</dbReference>
<comment type="caution">
    <text evidence="3">The sequence shown here is derived from an EMBL/GenBank/DDBJ whole genome shotgun (WGS) entry which is preliminary data.</text>
</comment>
<reference evidence="3" key="1">
    <citation type="submission" date="2022-04" db="EMBL/GenBank/DDBJ databases">
        <title>Desulfatitalea alkaliphila sp. nov., a novel anaerobic sulfate-reducing bacterium isolated from terrestrial mud volcano, Taman Peninsula, Russia.</title>
        <authorList>
            <person name="Khomyakova M.A."/>
            <person name="Merkel A.Y."/>
            <person name="Slobodkin A.I."/>
        </authorList>
    </citation>
    <scope>NUCLEOTIDE SEQUENCE</scope>
    <source>
        <strain evidence="3">M08but</strain>
    </source>
</reference>
<dbReference type="EMBL" id="JALJRB010000002">
    <property type="protein sequence ID" value="MCJ8499438.1"/>
    <property type="molecule type" value="Genomic_DNA"/>
</dbReference>
<gene>
    <name evidence="3" type="ORF">MRX98_02540</name>
</gene>
<dbReference type="RefSeq" id="WP_246902757.1">
    <property type="nucleotide sequence ID" value="NZ_JALJRB010000002.1"/>
</dbReference>
<dbReference type="InterPro" id="IPR003509">
    <property type="entry name" value="UPF0102_YraN-like"/>
</dbReference>
<keyword evidence="4" id="KW-1185">Reference proteome</keyword>
<proteinExistence type="inferred from homology"/>
<comment type="similarity">
    <text evidence="1 2">Belongs to the UPF0102 family.</text>
</comment>
<dbReference type="NCBIfam" id="NF009150">
    <property type="entry name" value="PRK12497.1-3"/>
    <property type="match status" value="1"/>
</dbReference>